<dbReference type="Proteomes" id="UP000076532">
    <property type="component" value="Unassembled WGS sequence"/>
</dbReference>
<accession>A0A166HS84</accession>
<protein>
    <submittedName>
        <fullName evidence="2">Uncharacterized protein</fullName>
    </submittedName>
</protein>
<evidence type="ECO:0000313" key="3">
    <source>
        <dbReference type="Proteomes" id="UP000076532"/>
    </source>
</evidence>
<name>A0A166HS84_9AGAM</name>
<evidence type="ECO:0000313" key="2">
    <source>
        <dbReference type="EMBL" id="KZP19175.1"/>
    </source>
</evidence>
<dbReference type="AlphaFoldDB" id="A0A166HS84"/>
<evidence type="ECO:0000256" key="1">
    <source>
        <dbReference type="SAM" id="SignalP"/>
    </source>
</evidence>
<keyword evidence="3" id="KW-1185">Reference proteome</keyword>
<keyword evidence="1" id="KW-0732">Signal</keyword>
<feature type="chain" id="PRO_5007874765" evidence="1">
    <location>
        <begin position="23"/>
        <end position="73"/>
    </location>
</feature>
<dbReference type="EMBL" id="KV417566">
    <property type="protein sequence ID" value="KZP19175.1"/>
    <property type="molecule type" value="Genomic_DNA"/>
</dbReference>
<dbReference type="OrthoDB" id="3025387at2759"/>
<gene>
    <name evidence="2" type="ORF">FIBSPDRAFT_1045729</name>
</gene>
<feature type="signal peptide" evidence="1">
    <location>
        <begin position="1"/>
        <end position="22"/>
    </location>
</feature>
<sequence length="73" mass="7565">MSFRSIIKIAAVTLLVCWGVSAKSSIVPPAPESAGAVFKAAHVYNTVVDKAPYLTQASVTVSRTESALPSTTA</sequence>
<organism evidence="2 3">
    <name type="scientific">Athelia psychrophila</name>
    <dbReference type="NCBI Taxonomy" id="1759441"/>
    <lineage>
        <taxon>Eukaryota</taxon>
        <taxon>Fungi</taxon>
        <taxon>Dikarya</taxon>
        <taxon>Basidiomycota</taxon>
        <taxon>Agaricomycotina</taxon>
        <taxon>Agaricomycetes</taxon>
        <taxon>Agaricomycetidae</taxon>
        <taxon>Atheliales</taxon>
        <taxon>Atheliaceae</taxon>
        <taxon>Athelia</taxon>
    </lineage>
</organism>
<reference evidence="2 3" key="1">
    <citation type="journal article" date="2016" name="Mol. Biol. Evol.">
        <title>Comparative Genomics of Early-Diverging Mushroom-Forming Fungi Provides Insights into the Origins of Lignocellulose Decay Capabilities.</title>
        <authorList>
            <person name="Nagy L.G."/>
            <person name="Riley R."/>
            <person name="Tritt A."/>
            <person name="Adam C."/>
            <person name="Daum C."/>
            <person name="Floudas D."/>
            <person name="Sun H."/>
            <person name="Yadav J.S."/>
            <person name="Pangilinan J."/>
            <person name="Larsson K.H."/>
            <person name="Matsuura K."/>
            <person name="Barry K."/>
            <person name="Labutti K."/>
            <person name="Kuo R."/>
            <person name="Ohm R.A."/>
            <person name="Bhattacharya S.S."/>
            <person name="Shirouzu T."/>
            <person name="Yoshinaga Y."/>
            <person name="Martin F.M."/>
            <person name="Grigoriev I.V."/>
            <person name="Hibbett D.S."/>
        </authorList>
    </citation>
    <scope>NUCLEOTIDE SEQUENCE [LARGE SCALE GENOMIC DNA]</scope>
    <source>
        <strain evidence="2 3">CBS 109695</strain>
    </source>
</reference>
<proteinExistence type="predicted"/>